<keyword evidence="2" id="KW-0433">Leucine-rich repeat</keyword>
<evidence type="ECO:0000256" key="6">
    <source>
        <dbReference type="ARBA" id="ARBA00023054"/>
    </source>
</evidence>
<dbReference type="EMBL" id="NCVQ01000007">
    <property type="protein sequence ID" value="PWZ17508.1"/>
    <property type="molecule type" value="Genomic_DNA"/>
</dbReference>
<dbReference type="GO" id="GO:0043531">
    <property type="term" value="F:ADP binding"/>
    <property type="evidence" value="ECO:0007669"/>
    <property type="project" value="InterPro"/>
</dbReference>
<dbReference type="FunFam" id="3.40.50.300:FF:001091">
    <property type="entry name" value="Probable disease resistance protein At1g61300"/>
    <property type="match status" value="1"/>
</dbReference>
<feature type="chain" id="PRO_5018042923" evidence="7">
    <location>
        <begin position="19"/>
        <end position="888"/>
    </location>
</feature>
<keyword evidence="6" id="KW-0175">Coiled coil</keyword>
<reference evidence="12" key="1">
    <citation type="journal article" date="2018" name="Nat. Genet.">
        <title>Extensive intraspecific gene order and gene structural variations between Mo17 and other maize genomes.</title>
        <authorList>
            <person name="Sun S."/>
            <person name="Zhou Y."/>
            <person name="Chen J."/>
            <person name="Shi J."/>
            <person name="Zhao H."/>
            <person name="Zhao H."/>
            <person name="Song W."/>
            <person name="Zhang M."/>
            <person name="Cui Y."/>
            <person name="Dong X."/>
            <person name="Liu H."/>
            <person name="Ma X."/>
            <person name="Jiao Y."/>
            <person name="Wang B."/>
            <person name="Wei X."/>
            <person name="Stein J.C."/>
            <person name="Glaubitz J.C."/>
            <person name="Lu F."/>
            <person name="Yu G."/>
            <person name="Liang C."/>
            <person name="Fengler K."/>
            <person name="Li B."/>
            <person name="Rafalski A."/>
            <person name="Schnable P.S."/>
            <person name="Ware D.H."/>
            <person name="Buckler E.S."/>
            <person name="Lai J."/>
        </authorList>
    </citation>
    <scope>NUCLEOTIDE SEQUENCE [LARGE SCALE GENOMIC DNA]</scope>
    <source>
        <tissue evidence="12">Seedling</tissue>
    </source>
</reference>
<dbReference type="SMR" id="A0A3L6EAA7"/>
<dbReference type="InterPro" id="IPR027417">
    <property type="entry name" value="P-loop_NTPase"/>
</dbReference>
<dbReference type="PANTHER" id="PTHR23155:SF1232">
    <property type="entry name" value="OS09G0270700 PROTEIN"/>
    <property type="match status" value="1"/>
</dbReference>
<dbReference type="Gene3D" id="1.10.10.10">
    <property type="entry name" value="Winged helix-like DNA-binding domain superfamily/Winged helix DNA-binding domain"/>
    <property type="match status" value="1"/>
</dbReference>
<dbReference type="Gene3D" id="1.20.5.4130">
    <property type="match status" value="1"/>
</dbReference>
<dbReference type="InterPro" id="IPR042197">
    <property type="entry name" value="Apaf_helical"/>
</dbReference>
<dbReference type="InterPro" id="IPR058922">
    <property type="entry name" value="WHD_DRP"/>
</dbReference>
<dbReference type="SUPFAM" id="SSF52540">
    <property type="entry name" value="P-loop containing nucleoside triphosphate hydrolases"/>
    <property type="match status" value="1"/>
</dbReference>
<comment type="similarity">
    <text evidence="1">Belongs to the disease resistance NB-LRR family.</text>
</comment>
<dbReference type="SUPFAM" id="SSF52058">
    <property type="entry name" value="L domain-like"/>
    <property type="match status" value="1"/>
</dbReference>
<evidence type="ECO:0000256" key="5">
    <source>
        <dbReference type="ARBA" id="ARBA00022821"/>
    </source>
</evidence>
<dbReference type="InterPro" id="IPR044974">
    <property type="entry name" value="Disease_R_plants"/>
</dbReference>
<dbReference type="Proteomes" id="UP000251960">
    <property type="component" value="Chromosome 6"/>
</dbReference>
<feature type="domain" description="Disease resistance protein winged helix" evidence="10">
    <location>
        <begin position="426"/>
        <end position="497"/>
    </location>
</feature>
<dbReference type="GO" id="GO:0009626">
    <property type="term" value="P:plant-type hypersensitive response"/>
    <property type="evidence" value="ECO:0007669"/>
    <property type="project" value="UniProtKB-ARBA"/>
</dbReference>
<dbReference type="AlphaFoldDB" id="A0A3L6EAA7"/>
<dbReference type="InterPro" id="IPR036388">
    <property type="entry name" value="WH-like_DNA-bd_sf"/>
</dbReference>
<keyword evidence="4" id="KW-0547">Nucleotide-binding</keyword>
<dbReference type="InterPro" id="IPR002182">
    <property type="entry name" value="NB-ARC"/>
</dbReference>
<dbReference type="GO" id="GO:0042742">
    <property type="term" value="P:defense response to bacterium"/>
    <property type="evidence" value="ECO:0007669"/>
    <property type="project" value="UniProtKB-ARBA"/>
</dbReference>
<feature type="domain" description="NB-ARC" evidence="8">
    <location>
        <begin position="169"/>
        <end position="337"/>
    </location>
</feature>
<evidence type="ECO:0000256" key="3">
    <source>
        <dbReference type="ARBA" id="ARBA00022737"/>
    </source>
</evidence>
<evidence type="ECO:0000256" key="2">
    <source>
        <dbReference type="ARBA" id="ARBA00022614"/>
    </source>
</evidence>
<dbReference type="Pfam" id="PF23598">
    <property type="entry name" value="LRR_14"/>
    <property type="match status" value="1"/>
</dbReference>
<gene>
    <name evidence="12" type="primary">RPM1_11</name>
    <name evidence="12" type="ORF">Zm00014a_031072</name>
</gene>
<evidence type="ECO:0000259" key="8">
    <source>
        <dbReference type="Pfam" id="PF00931"/>
    </source>
</evidence>
<dbReference type="Pfam" id="PF23559">
    <property type="entry name" value="WHD_DRP"/>
    <property type="match status" value="1"/>
</dbReference>
<evidence type="ECO:0000259" key="11">
    <source>
        <dbReference type="Pfam" id="PF23598"/>
    </source>
</evidence>
<evidence type="ECO:0000259" key="10">
    <source>
        <dbReference type="Pfam" id="PF23559"/>
    </source>
</evidence>
<dbReference type="Gene3D" id="1.10.8.430">
    <property type="entry name" value="Helical domain of apoptotic protease-activating factors"/>
    <property type="match status" value="1"/>
</dbReference>
<evidence type="ECO:0000259" key="9">
    <source>
        <dbReference type="Pfam" id="PF18052"/>
    </source>
</evidence>
<evidence type="ECO:0000256" key="7">
    <source>
        <dbReference type="SAM" id="SignalP"/>
    </source>
</evidence>
<proteinExistence type="inferred from homology"/>
<feature type="signal peptide" evidence="7">
    <location>
        <begin position="1"/>
        <end position="18"/>
    </location>
</feature>
<dbReference type="Pfam" id="PF00931">
    <property type="entry name" value="NB-ARC"/>
    <property type="match status" value="1"/>
</dbReference>
<dbReference type="InterPro" id="IPR041118">
    <property type="entry name" value="Rx_N"/>
</dbReference>
<evidence type="ECO:0000256" key="4">
    <source>
        <dbReference type="ARBA" id="ARBA00022741"/>
    </source>
</evidence>
<dbReference type="CDD" id="cd14798">
    <property type="entry name" value="RX-CC_like"/>
    <property type="match status" value="1"/>
</dbReference>
<dbReference type="InterPro" id="IPR055414">
    <property type="entry name" value="LRR_R13L4/SHOC2-like"/>
</dbReference>
<keyword evidence="7" id="KW-0732">Signal</keyword>
<dbReference type="PANTHER" id="PTHR23155">
    <property type="entry name" value="DISEASE RESISTANCE PROTEIN RP"/>
    <property type="match status" value="1"/>
</dbReference>
<sequence>MAEIAVLLVLKKIAIALAGETLSFAKDLLAKKSELVAALPDDMKLISNELELIRAFLKKIGRTGRKDEVIETWIGQVRRLAYNMEDTVDHFIYVVSTHNQTGSPLDYLKKIAKKPQRLLSLDEIASEIKKIKQELIQLSESSYETEKEMYLPGHDYSIRDEELAGIDKNKQTLISSLKFEDPSLRIIAVRGMGGIGKSTLANNVYKNEGFNFDCRAWVSISQSYKLEDIWKKMLTDILKKDKKEFDPGTIDSAELKEKLIKTLDKKRYLIILDDVWMADVFFRIKEVLLDNGLGSRVIITTRTEEVASLAEDSCKIKVEPLGDHDSWLVFCRKAFPKVENHICPSELRQCGESIVEKCDGLQLALVAIRSILSLRPKNVAEWKLFYDQLIWELHNNENLNRVEKIINLSYKYLPDYLKNCFLYCAMFPEDYLIHRKRLIRLWIAEGFIEQKGACSLEDTAESYLRELIRRSMLHVAERNSFGRIRCIRMHDLVRELAIFQSKREGFSTTYDGNNEAMLVESYSRRVAVLQCSKDILSTIDPFRLRTFITFDSGTTLSLWYSSISSKPKYLAVLDLSGLPIETIPNSIGELFNLRLLCLDDTKVKELPKSITKLQNLQTLSLEQAELVKFPQGFSNLKKLRHLMVSRLRGVIYSSFKYWEAVEPFKGLWSLVELQTLFAITASEVLVAKLGNLSQLRSLTIYDVRSNFCAQLCGSLSKMCQLSRLMVRACNEDEALQLDDSTFPNSLQTLTLYGRLSEGTFTSPFFLNQENGLLRLRLGYSQLSENPVPRLSELSNLTELSLVKAYTGQELYFEAGWFLNLKDLYLEDLPCLNQIHIHEGALASLERIGIVCLRELRQVPVGFRYLKSLKTKLFRNMHPDFESSILKEM</sequence>
<organism evidence="12">
    <name type="scientific">Zea mays</name>
    <name type="common">Maize</name>
    <dbReference type="NCBI Taxonomy" id="4577"/>
    <lineage>
        <taxon>Eukaryota</taxon>
        <taxon>Viridiplantae</taxon>
        <taxon>Streptophyta</taxon>
        <taxon>Embryophyta</taxon>
        <taxon>Tracheophyta</taxon>
        <taxon>Spermatophyta</taxon>
        <taxon>Magnoliopsida</taxon>
        <taxon>Liliopsida</taxon>
        <taxon>Poales</taxon>
        <taxon>Poaceae</taxon>
        <taxon>PACMAD clade</taxon>
        <taxon>Panicoideae</taxon>
        <taxon>Andropogonodae</taxon>
        <taxon>Andropogoneae</taxon>
        <taxon>Tripsacinae</taxon>
        <taxon>Zea</taxon>
    </lineage>
</organism>
<keyword evidence="5" id="KW-0611">Plant defense</keyword>
<dbReference type="Pfam" id="PF18052">
    <property type="entry name" value="Rx_N"/>
    <property type="match status" value="1"/>
</dbReference>
<dbReference type="InterPro" id="IPR032675">
    <property type="entry name" value="LRR_dom_sf"/>
</dbReference>
<dbReference type="GO" id="GO:0002758">
    <property type="term" value="P:innate immune response-activating signaling pathway"/>
    <property type="evidence" value="ECO:0007669"/>
    <property type="project" value="UniProtKB-ARBA"/>
</dbReference>
<name>A0A3L6EAA7_MAIZE</name>
<dbReference type="Gene3D" id="3.80.10.10">
    <property type="entry name" value="Ribonuclease Inhibitor"/>
    <property type="match status" value="2"/>
</dbReference>
<feature type="domain" description="Disease resistance R13L4/SHOC-2-like LRR" evidence="11">
    <location>
        <begin position="544"/>
        <end position="870"/>
    </location>
</feature>
<dbReference type="FunFam" id="1.10.10.10:FF:000322">
    <property type="entry name" value="Probable disease resistance protein At1g63360"/>
    <property type="match status" value="1"/>
</dbReference>
<evidence type="ECO:0000313" key="12">
    <source>
        <dbReference type="EMBL" id="PWZ17508.1"/>
    </source>
</evidence>
<protein>
    <submittedName>
        <fullName evidence="12">Disease resistance protein RPM1</fullName>
    </submittedName>
</protein>
<evidence type="ECO:0000256" key="1">
    <source>
        <dbReference type="ARBA" id="ARBA00008894"/>
    </source>
</evidence>
<accession>A0A3L6EAA7</accession>
<keyword evidence="3" id="KW-0677">Repeat</keyword>
<dbReference type="InterPro" id="IPR038005">
    <property type="entry name" value="RX-like_CC"/>
</dbReference>
<comment type="caution">
    <text evidence="12">The sequence shown here is derived from an EMBL/GenBank/DDBJ whole genome shotgun (WGS) entry which is preliminary data.</text>
</comment>
<feature type="domain" description="Disease resistance N-terminal" evidence="9">
    <location>
        <begin position="26"/>
        <end position="103"/>
    </location>
</feature>
<dbReference type="PRINTS" id="PR00364">
    <property type="entry name" value="DISEASERSIST"/>
</dbReference>
<dbReference type="ExpressionAtlas" id="A0A3L6EAA7">
    <property type="expression patterns" value="baseline and differential"/>
</dbReference>
<dbReference type="Gene3D" id="3.40.50.300">
    <property type="entry name" value="P-loop containing nucleotide triphosphate hydrolases"/>
    <property type="match status" value="1"/>
</dbReference>